<dbReference type="GO" id="GO:0052621">
    <property type="term" value="F:diguanylate cyclase activity"/>
    <property type="evidence" value="ECO:0007669"/>
    <property type="project" value="TreeGrafter"/>
</dbReference>
<dbReference type="SUPFAM" id="SSF55073">
    <property type="entry name" value="Nucleotide cyclase"/>
    <property type="match status" value="1"/>
</dbReference>
<evidence type="ECO:0000313" key="2">
    <source>
        <dbReference type="EMBL" id="HGF99306.1"/>
    </source>
</evidence>
<dbReference type="InterPro" id="IPR050469">
    <property type="entry name" value="Diguanylate_Cyclase"/>
</dbReference>
<dbReference type="InterPro" id="IPR029787">
    <property type="entry name" value="Nucleotide_cyclase"/>
</dbReference>
<dbReference type="Pfam" id="PF00990">
    <property type="entry name" value="GGDEF"/>
    <property type="match status" value="1"/>
</dbReference>
<name>A0A7C3ZUJ4_9CYAN</name>
<comment type="caution">
    <text evidence="2">The sequence shown here is derived from an EMBL/GenBank/DDBJ whole genome shotgun (WGS) entry which is preliminary data.</text>
</comment>
<proteinExistence type="predicted"/>
<dbReference type="InterPro" id="IPR043128">
    <property type="entry name" value="Rev_trsase/Diguanyl_cyclase"/>
</dbReference>
<accession>A0A7C3ZUJ4</accession>
<evidence type="ECO:0000259" key="1">
    <source>
        <dbReference type="PROSITE" id="PS50887"/>
    </source>
</evidence>
<dbReference type="PANTHER" id="PTHR45138">
    <property type="entry name" value="REGULATORY COMPONENTS OF SENSORY TRANSDUCTION SYSTEM"/>
    <property type="match status" value="1"/>
</dbReference>
<dbReference type="InterPro" id="IPR029016">
    <property type="entry name" value="GAF-like_dom_sf"/>
</dbReference>
<dbReference type="PROSITE" id="PS50887">
    <property type="entry name" value="GGDEF"/>
    <property type="match status" value="1"/>
</dbReference>
<dbReference type="GO" id="GO:1902201">
    <property type="term" value="P:negative regulation of bacterial-type flagellum-dependent cell motility"/>
    <property type="evidence" value="ECO:0007669"/>
    <property type="project" value="TreeGrafter"/>
</dbReference>
<dbReference type="SMART" id="SM00267">
    <property type="entry name" value="GGDEF"/>
    <property type="match status" value="1"/>
</dbReference>
<feature type="domain" description="GGDEF" evidence="1">
    <location>
        <begin position="198"/>
        <end position="332"/>
    </location>
</feature>
<dbReference type="FunFam" id="3.30.70.270:FF:000001">
    <property type="entry name" value="Diguanylate cyclase domain protein"/>
    <property type="match status" value="1"/>
</dbReference>
<dbReference type="AlphaFoldDB" id="A0A7C3ZUJ4"/>
<sequence>MNNLESRNREITKLSELSHLLQGCRTLKEAYAVIGERVQPLFPNLIGGVFAVSDSKQVVETIATWGNPALNCNLLSTNSDNLLPSNTREVVDGLSQVLCRYMHPDSPPAEYYWVPMMTAEETIGLLYLSAPEAGLLTEAKQHLAMTVAEHIGLALGNLKLRETLKNQSIKDPLTGLYNRRYMEEAVNREIQQAALEQRALGIIILDIDYFKRVNDTFGHPAGDTVLKTVGEFLQKSIQSKDLACRYGGEEFIIMMRETNLDVAKKRAELLRWGVKSLPVEHGGQNLGCITISLGVACFPEHGSTLAELIHAADAALYRAKALGRDRSQVALEIEDIRIHPVREAIGSEPPEKSCRDNDATSTIEYLTSDSYKGRI</sequence>
<protein>
    <submittedName>
        <fullName evidence="2">Diguanylate cyclase</fullName>
    </submittedName>
</protein>
<dbReference type="PANTHER" id="PTHR45138:SF9">
    <property type="entry name" value="DIGUANYLATE CYCLASE DGCM-RELATED"/>
    <property type="match status" value="1"/>
</dbReference>
<dbReference type="SUPFAM" id="SSF55781">
    <property type="entry name" value="GAF domain-like"/>
    <property type="match status" value="1"/>
</dbReference>
<dbReference type="Gene3D" id="3.30.70.270">
    <property type="match status" value="1"/>
</dbReference>
<reference evidence="2" key="1">
    <citation type="journal article" date="2020" name="mSystems">
        <title>Genome- and Community-Level Interaction Insights into Carbon Utilization and Element Cycling Functions of Hydrothermarchaeota in Hydrothermal Sediment.</title>
        <authorList>
            <person name="Zhou Z."/>
            <person name="Liu Y."/>
            <person name="Xu W."/>
            <person name="Pan J."/>
            <person name="Luo Z.H."/>
            <person name="Li M."/>
        </authorList>
    </citation>
    <scope>NUCLEOTIDE SEQUENCE [LARGE SCALE GENOMIC DNA]</scope>
    <source>
        <strain evidence="2">SpSt-374</strain>
    </source>
</reference>
<dbReference type="CDD" id="cd01949">
    <property type="entry name" value="GGDEF"/>
    <property type="match status" value="1"/>
</dbReference>
<dbReference type="Gene3D" id="3.30.450.40">
    <property type="match status" value="1"/>
</dbReference>
<dbReference type="GO" id="GO:0043709">
    <property type="term" value="P:cell adhesion involved in single-species biofilm formation"/>
    <property type="evidence" value="ECO:0007669"/>
    <property type="project" value="TreeGrafter"/>
</dbReference>
<dbReference type="EMBL" id="DSPX01000008">
    <property type="protein sequence ID" value="HGF99306.1"/>
    <property type="molecule type" value="Genomic_DNA"/>
</dbReference>
<organism evidence="2">
    <name type="scientific">Planktothricoides sp. SpSt-374</name>
    <dbReference type="NCBI Taxonomy" id="2282167"/>
    <lineage>
        <taxon>Bacteria</taxon>
        <taxon>Bacillati</taxon>
        <taxon>Cyanobacteriota</taxon>
        <taxon>Cyanophyceae</taxon>
        <taxon>Oscillatoriophycideae</taxon>
        <taxon>Oscillatoriales</taxon>
        <taxon>Oscillatoriaceae</taxon>
        <taxon>Planktothricoides</taxon>
    </lineage>
</organism>
<dbReference type="NCBIfam" id="TIGR00254">
    <property type="entry name" value="GGDEF"/>
    <property type="match status" value="1"/>
</dbReference>
<dbReference type="GO" id="GO:0005886">
    <property type="term" value="C:plasma membrane"/>
    <property type="evidence" value="ECO:0007669"/>
    <property type="project" value="TreeGrafter"/>
</dbReference>
<gene>
    <name evidence="2" type="ORF">ENR15_01165</name>
</gene>
<dbReference type="InterPro" id="IPR000160">
    <property type="entry name" value="GGDEF_dom"/>
</dbReference>